<comment type="caution">
    <text evidence="3">The sequence shown here is derived from an EMBL/GenBank/DDBJ whole genome shotgun (WGS) entry which is preliminary data.</text>
</comment>
<dbReference type="InterPro" id="IPR054262">
    <property type="entry name" value="DUF6993"/>
</dbReference>
<feature type="signal peptide" evidence="1">
    <location>
        <begin position="1"/>
        <end position="26"/>
    </location>
</feature>
<gene>
    <name evidence="3" type="ORF">ACFQ3U_14480</name>
</gene>
<keyword evidence="1" id="KW-0732">Signal</keyword>
<evidence type="ECO:0000256" key="1">
    <source>
        <dbReference type="SAM" id="SignalP"/>
    </source>
</evidence>
<reference evidence="4" key="1">
    <citation type="journal article" date="2019" name="Int. J. Syst. Evol. Microbiol.">
        <title>The Global Catalogue of Microorganisms (GCM) 10K type strain sequencing project: providing services to taxonomists for standard genome sequencing and annotation.</title>
        <authorList>
            <consortium name="The Broad Institute Genomics Platform"/>
            <consortium name="The Broad Institute Genome Sequencing Center for Infectious Disease"/>
            <person name="Wu L."/>
            <person name="Ma J."/>
        </authorList>
    </citation>
    <scope>NUCLEOTIDE SEQUENCE [LARGE SCALE GENOMIC DNA]</scope>
    <source>
        <strain evidence="4">CCUG 50213</strain>
    </source>
</reference>
<feature type="domain" description="DUF6993" evidence="2">
    <location>
        <begin position="69"/>
        <end position="154"/>
    </location>
</feature>
<name>A0ABW3TQT5_9MICO</name>
<feature type="chain" id="PRO_5046047218" evidence="1">
    <location>
        <begin position="27"/>
        <end position="160"/>
    </location>
</feature>
<dbReference type="EMBL" id="JBHTLY010000008">
    <property type="protein sequence ID" value="MFD1203101.1"/>
    <property type="molecule type" value="Genomic_DNA"/>
</dbReference>
<proteinExistence type="predicted"/>
<dbReference type="PROSITE" id="PS51257">
    <property type="entry name" value="PROKAR_LIPOPROTEIN"/>
    <property type="match status" value="1"/>
</dbReference>
<dbReference type="Proteomes" id="UP001597181">
    <property type="component" value="Unassembled WGS sequence"/>
</dbReference>
<evidence type="ECO:0000259" key="2">
    <source>
        <dbReference type="Pfam" id="PF22504"/>
    </source>
</evidence>
<organism evidence="3 4">
    <name type="scientific">Leucobacter albus</name>
    <dbReference type="NCBI Taxonomy" id="272210"/>
    <lineage>
        <taxon>Bacteria</taxon>
        <taxon>Bacillati</taxon>
        <taxon>Actinomycetota</taxon>
        <taxon>Actinomycetes</taxon>
        <taxon>Micrococcales</taxon>
        <taxon>Microbacteriaceae</taxon>
        <taxon>Leucobacter</taxon>
    </lineage>
</organism>
<dbReference type="Pfam" id="PF22504">
    <property type="entry name" value="DUF6993"/>
    <property type="match status" value="1"/>
</dbReference>
<accession>A0ABW3TQT5</accession>
<evidence type="ECO:0000313" key="4">
    <source>
        <dbReference type="Proteomes" id="UP001597181"/>
    </source>
</evidence>
<evidence type="ECO:0000313" key="3">
    <source>
        <dbReference type="EMBL" id="MFD1203101.1"/>
    </source>
</evidence>
<sequence length="160" mass="16579">MVVKRARRTLVAVTGAVLLAAGLASCSLLEGPTPATPERPTPAPPAEPAVFVPGGTAEENLPFFTQVLTDYAAGEQPVQGQPLVDAVAAGGFDKADMQVSFDQSKTNLVADSIYVAVRSGETCLIGQIATDSREVAAEAVAAVGPERNVCMIGETRPIDW</sequence>
<protein>
    <submittedName>
        <fullName evidence="3">DUF6993 domain-containing protein</fullName>
    </submittedName>
</protein>
<keyword evidence="4" id="KW-1185">Reference proteome</keyword>
<dbReference type="RefSeq" id="WP_343960204.1">
    <property type="nucleotide sequence ID" value="NZ_BAAAKZ010000006.1"/>
</dbReference>